<dbReference type="OrthoDB" id="391877at2"/>
<dbReference type="Proteomes" id="UP000018550">
    <property type="component" value="Chromosome"/>
</dbReference>
<keyword evidence="2" id="KW-1185">Reference proteome</keyword>
<reference evidence="1 2" key="1">
    <citation type="journal article" date="2014" name="Genome Announc.">
        <title>Complete Genome Sequence of Spiroplasma apis B31T (ATCC 33834), a Bacterium Associated with May Disease of Honeybees (Apis mellifera).</title>
        <authorList>
            <person name="Ku C."/>
            <person name="Lo W.S."/>
            <person name="Chen L.L."/>
            <person name="Kuo C.H."/>
        </authorList>
    </citation>
    <scope>NUCLEOTIDE SEQUENCE [LARGE SCALE GENOMIC DNA]</scope>
    <source>
        <strain evidence="1">B31</strain>
    </source>
</reference>
<dbReference type="GO" id="GO:0005840">
    <property type="term" value="C:ribosome"/>
    <property type="evidence" value="ECO:0007669"/>
    <property type="project" value="UniProtKB-KW"/>
</dbReference>
<keyword evidence="1" id="KW-0687">Ribonucleoprotein</keyword>
<proteinExistence type="predicted"/>
<dbReference type="STRING" id="1276258.SAPIS_v1c03900"/>
<name>V5RJE8_SPIAP</name>
<dbReference type="EMBL" id="CP006682">
    <property type="protein sequence ID" value="AHB36236.1"/>
    <property type="molecule type" value="Genomic_DNA"/>
</dbReference>
<dbReference type="Gene3D" id="3.30.1330.30">
    <property type="match status" value="1"/>
</dbReference>
<protein>
    <submittedName>
        <fullName evidence="1">Putative 50S ribosomal protein L7Ae</fullName>
    </submittedName>
</protein>
<dbReference type="eggNOG" id="COG1358">
    <property type="taxonomic scope" value="Bacteria"/>
</dbReference>
<dbReference type="HOGENOM" id="CLU_157804_4_1_14"/>
<evidence type="ECO:0000313" key="2">
    <source>
        <dbReference type="Proteomes" id="UP000018550"/>
    </source>
</evidence>
<dbReference type="SUPFAM" id="SSF55315">
    <property type="entry name" value="L30e-like"/>
    <property type="match status" value="1"/>
</dbReference>
<gene>
    <name evidence="1" type="ORF">SAPIS_v1c03900</name>
</gene>
<sequence>MKSLLNCLGMASSANKLVYGEQLFKKIQQRKIKLVLTTSDMGKSQLKKINDKCSFYETEIINGLFNSDELNKSVGRKNVKAVGLEDINFIKLIKKNI</sequence>
<accession>V5RJE8</accession>
<dbReference type="InterPro" id="IPR029064">
    <property type="entry name" value="Ribosomal_eL30-like_sf"/>
</dbReference>
<dbReference type="PATRIC" id="fig|1276258.3.peg.388"/>
<dbReference type="KEGG" id="sapi:SAPIS_v1c03900"/>
<evidence type="ECO:0000313" key="1">
    <source>
        <dbReference type="EMBL" id="AHB36236.1"/>
    </source>
</evidence>
<dbReference type="AlphaFoldDB" id="V5RJE8"/>
<organism evidence="1 2">
    <name type="scientific">Spiroplasma apis B31</name>
    <dbReference type="NCBI Taxonomy" id="1276258"/>
    <lineage>
        <taxon>Bacteria</taxon>
        <taxon>Bacillati</taxon>
        <taxon>Mycoplasmatota</taxon>
        <taxon>Mollicutes</taxon>
        <taxon>Entomoplasmatales</taxon>
        <taxon>Spiroplasmataceae</taxon>
        <taxon>Spiroplasma</taxon>
    </lineage>
</organism>
<keyword evidence="1" id="KW-0689">Ribosomal protein</keyword>
<dbReference type="RefSeq" id="WP_023789170.1">
    <property type="nucleotide sequence ID" value="NC_022998.1"/>
</dbReference>